<dbReference type="Proteomes" id="UP000001208">
    <property type="component" value="Chromosome"/>
</dbReference>
<evidence type="ECO:0008006" key="3">
    <source>
        <dbReference type="Google" id="ProtNLM"/>
    </source>
</evidence>
<keyword evidence="2" id="KW-1185">Reference proteome</keyword>
<sequence>MIKETNTADKLKRWKDCLSHTAEVQANFEKWLFEQTARVLFGDKSGELLKLDRNGFDLSLVQMVDYTKALCAIWNVEMMILNCKGNTCKLIVYNQTQVDRRLRKASRKKLNAQLGYPVGMTSKSFLAEVSRRWELTGKIPHEIGIALGYPLKDVWGFMGLTSQKCSGCCGWQVFGDPRPSMKLHTKFENARRKAAFFLHAA</sequence>
<name>B3QXC8_CHLT3</name>
<accession>B3QXC8</accession>
<dbReference type="Pfam" id="PF12672">
    <property type="entry name" value="DUF3793"/>
    <property type="match status" value="1"/>
</dbReference>
<dbReference type="STRING" id="517418.Ctha_0937"/>
<protein>
    <recommendedName>
        <fullName evidence="3">DUF3793 domain-containing protein</fullName>
    </recommendedName>
</protein>
<dbReference type="OrthoDB" id="5393676at2"/>
<dbReference type="InterPro" id="IPR024523">
    <property type="entry name" value="DUF3793"/>
</dbReference>
<evidence type="ECO:0000313" key="2">
    <source>
        <dbReference type="Proteomes" id="UP000001208"/>
    </source>
</evidence>
<dbReference type="KEGG" id="cts:Ctha_0937"/>
<evidence type="ECO:0000313" key="1">
    <source>
        <dbReference type="EMBL" id="ACF13402.1"/>
    </source>
</evidence>
<reference evidence="1 2" key="1">
    <citation type="submission" date="2008-06" db="EMBL/GenBank/DDBJ databases">
        <title>Complete sequence of Chloroherpeton thalassium ATCC 35110.</title>
        <authorList>
            <consortium name="US DOE Joint Genome Institute"/>
            <person name="Lucas S."/>
            <person name="Copeland A."/>
            <person name="Lapidus A."/>
            <person name="Glavina del Rio T."/>
            <person name="Dalin E."/>
            <person name="Tice H."/>
            <person name="Bruce D."/>
            <person name="Goodwin L."/>
            <person name="Pitluck S."/>
            <person name="Schmutz J."/>
            <person name="Larimer F."/>
            <person name="Land M."/>
            <person name="Hauser L."/>
            <person name="Kyrpides N."/>
            <person name="Mikhailova N."/>
            <person name="Liu Z."/>
            <person name="Li T."/>
            <person name="Zhao F."/>
            <person name="Overmann J."/>
            <person name="Bryant D.A."/>
            <person name="Richardson P."/>
        </authorList>
    </citation>
    <scope>NUCLEOTIDE SEQUENCE [LARGE SCALE GENOMIC DNA]</scope>
    <source>
        <strain evidence="2">ATCC 35110 / GB-78</strain>
    </source>
</reference>
<dbReference type="HOGENOM" id="CLU_080981_1_0_10"/>
<dbReference type="eggNOG" id="ENOG50303A3">
    <property type="taxonomic scope" value="Bacteria"/>
</dbReference>
<dbReference type="EMBL" id="CP001100">
    <property type="protein sequence ID" value="ACF13402.1"/>
    <property type="molecule type" value="Genomic_DNA"/>
</dbReference>
<dbReference type="AlphaFoldDB" id="B3QXC8"/>
<organism evidence="1 2">
    <name type="scientific">Chloroherpeton thalassium (strain ATCC 35110 / GB-78)</name>
    <dbReference type="NCBI Taxonomy" id="517418"/>
    <lineage>
        <taxon>Bacteria</taxon>
        <taxon>Pseudomonadati</taxon>
        <taxon>Chlorobiota</taxon>
        <taxon>Chlorobiia</taxon>
        <taxon>Chlorobiales</taxon>
        <taxon>Chloroherpetonaceae</taxon>
        <taxon>Chloroherpeton</taxon>
    </lineage>
</organism>
<dbReference type="RefSeq" id="WP_012499486.1">
    <property type="nucleotide sequence ID" value="NC_011026.1"/>
</dbReference>
<gene>
    <name evidence="1" type="ordered locus">Ctha_0937</name>
</gene>
<proteinExistence type="predicted"/>